<evidence type="ECO:0000256" key="6">
    <source>
        <dbReference type="ARBA" id="ARBA00022989"/>
    </source>
</evidence>
<keyword evidence="5" id="KW-0133">Cell shape</keyword>
<evidence type="ECO:0000256" key="3">
    <source>
        <dbReference type="ARBA" id="ARBA00022475"/>
    </source>
</evidence>
<evidence type="ECO:0000256" key="5">
    <source>
        <dbReference type="ARBA" id="ARBA00022960"/>
    </source>
</evidence>
<dbReference type="NCBIfam" id="TIGR03426">
    <property type="entry name" value="shape_MreD"/>
    <property type="match status" value="1"/>
</dbReference>
<proteinExistence type="inferred from homology"/>
<dbReference type="GO" id="GO:0008360">
    <property type="term" value="P:regulation of cell shape"/>
    <property type="evidence" value="ECO:0007669"/>
    <property type="project" value="UniProtKB-KW"/>
</dbReference>
<dbReference type="Proteomes" id="UP000515561">
    <property type="component" value="Chromosome"/>
</dbReference>
<comment type="subcellular location">
    <subcellularLocation>
        <location evidence="1">Cell membrane</location>
        <topology evidence="1">Multi-pass membrane protein</topology>
    </subcellularLocation>
</comment>
<name>A0A6S6R7Q4_9FIRM</name>
<evidence type="ECO:0000313" key="8">
    <source>
        <dbReference type="EMBL" id="BCJ95038.1"/>
    </source>
</evidence>
<keyword evidence="7" id="KW-0472">Membrane</keyword>
<sequence length="172" mass="19630">MKRFIIVTIEILVLFLLQTTIFQWFALAGVVPNLLLILTVATGFMRGRTEGLTVGLVCGLMIDLLYGYVIGLYALIYMLIGYLNGYSNRIFAKEDMTIPIVLVGVSDALYFLLYYIFELLLKGKLNIGFYFIELGLPQIIYTVLVSILLYKLLNIINTRLDKKEEEEVSTYD</sequence>
<dbReference type="KEGG" id="acel:acsn021_26070"/>
<dbReference type="InterPro" id="IPR017225">
    <property type="entry name" value="Cell_shape_determin_MreD_prd"/>
</dbReference>
<gene>
    <name evidence="8" type="ORF">acsn021_26070</name>
</gene>
<dbReference type="EMBL" id="AP023367">
    <property type="protein sequence ID" value="BCJ95038.1"/>
    <property type="molecule type" value="Genomic_DNA"/>
</dbReference>
<accession>A0A6S6R7Q4</accession>
<dbReference type="InterPro" id="IPR007227">
    <property type="entry name" value="Cell_shape_determining_MreD"/>
</dbReference>
<keyword evidence="4" id="KW-0812">Transmembrane</keyword>
<organism evidence="8 9">
    <name type="scientific">Anaerocolumna cellulosilytica</name>
    <dbReference type="NCBI Taxonomy" id="433286"/>
    <lineage>
        <taxon>Bacteria</taxon>
        <taxon>Bacillati</taxon>
        <taxon>Bacillota</taxon>
        <taxon>Clostridia</taxon>
        <taxon>Lachnospirales</taxon>
        <taxon>Lachnospiraceae</taxon>
        <taxon>Anaerocolumna</taxon>
    </lineage>
</organism>
<reference evidence="8 9" key="1">
    <citation type="journal article" date="2016" name="Int. J. Syst. Evol. Microbiol.">
        <title>Descriptions of Anaerotaenia torta gen. nov., sp. nov. and Anaerocolumna cellulosilytica gen. nov., sp. nov. isolated from a methanogenic reactor of cattle waste.</title>
        <authorList>
            <person name="Uek A."/>
            <person name="Ohtaki Y."/>
            <person name="Kaku N."/>
            <person name="Ueki K."/>
        </authorList>
    </citation>
    <scope>NUCLEOTIDE SEQUENCE [LARGE SCALE GENOMIC DNA]</scope>
    <source>
        <strain evidence="8 9">SN021</strain>
    </source>
</reference>
<keyword evidence="9" id="KW-1185">Reference proteome</keyword>
<evidence type="ECO:0000256" key="4">
    <source>
        <dbReference type="ARBA" id="ARBA00022692"/>
    </source>
</evidence>
<keyword evidence="6" id="KW-1133">Transmembrane helix</keyword>
<evidence type="ECO:0000256" key="7">
    <source>
        <dbReference type="ARBA" id="ARBA00023136"/>
    </source>
</evidence>
<evidence type="ECO:0000313" key="9">
    <source>
        <dbReference type="Proteomes" id="UP000515561"/>
    </source>
</evidence>
<protein>
    <submittedName>
        <fullName evidence="8">Uncharacterized protein</fullName>
    </submittedName>
</protein>
<dbReference type="RefSeq" id="WP_184088473.1">
    <property type="nucleotide sequence ID" value="NZ_AP023367.1"/>
</dbReference>
<dbReference type="PIRSF" id="PIRSF037497">
    <property type="entry name" value="MreD_Clostridium/Treponema_prd"/>
    <property type="match status" value="1"/>
</dbReference>
<evidence type="ECO:0000256" key="1">
    <source>
        <dbReference type="ARBA" id="ARBA00004651"/>
    </source>
</evidence>
<keyword evidence="3" id="KW-1003">Cell membrane</keyword>
<dbReference type="AlphaFoldDB" id="A0A6S6R7Q4"/>
<evidence type="ECO:0000256" key="2">
    <source>
        <dbReference type="ARBA" id="ARBA00007776"/>
    </source>
</evidence>
<dbReference type="Pfam" id="PF04093">
    <property type="entry name" value="MreD"/>
    <property type="match status" value="1"/>
</dbReference>
<comment type="similarity">
    <text evidence="2">Belongs to the MreD family.</text>
</comment>
<dbReference type="GO" id="GO:0005886">
    <property type="term" value="C:plasma membrane"/>
    <property type="evidence" value="ECO:0007669"/>
    <property type="project" value="UniProtKB-SubCell"/>
</dbReference>